<dbReference type="OrthoDB" id="10259550at2759"/>
<keyword evidence="2" id="KW-1185">Reference proteome</keyword>
<evidence type="ECO:0000313" key="1">
    <source>
        <dbReference type="EMBL" id="EAY11528.1"/>
    </source>
</evidence>
<reference evidence="1" key="2">
    <citation type="journal article" date="2007" name="Science">
        <title>Draft genome sequence of the sexually transmitted pathogen Trichomonas vaginalis.</title>
        <authorList>
            <person name="Carlton J.M."/>
            <person name="Hirt R.P."/>
            <person name="Silva J.C."/>
            <person name="Delcher A.L."/>
            <person name="Schatz M."/>
            <person name="Zhao Q."/>
            <person name="Wortman J.R."/>
            <person name="Bidwell S.L."/>
            <person name="Alsmark U.C.M."/>
            <person name="Besteiro S."/>
            <person name="Sicheritz-Ponten T."/>
            <person name="Noel C.J."/>
            <person name="Dacks J.B."/>
            <person name="Foster P.G."/>
            <person name="Simillion C."/>
            <person name="Van de Peer Y."/>
            <person name="Miranda-Saavedra D."/>
            <person name="Barton G.J."/>
            <person name="Westrop G.D."/>
            <person name="Mueller S."/>
            <person name="Dessi D."/>
            <person name="Fiori P.L."/>
            <person name="Ren Q."/>
            <person name="Paulsen I."/>
            <person name="Zhang H."/>
            <person name="Bastida-Corcuera F.D."/>
            <person name="Simoes-Barbosa A."/>
            <person name="Brown M.T."/>
            <person name="Hayes R.D."/>
            <person name="Mukherjee M."/>
            <person name="Okumura C.Y."/>
            <person name="Schneider R."/>
            <person name="Smith A.J."/>
            <person name="Vanacova S."/>
            <person name="Villalvazo M."/>
            <person name="Haas B.J."/>
            <person name="Pertea M."/>
            <person name="Feldblyum T.V."/>
            <person name="Utterback T.R."/>
            <person name="Shu C.L."/>
            <person name="Osoegawa K."/>
            <person name="de Jong P.J."/>
            <person name="Hrdy I."/>
            <person name="Horvathova L."/>
            <person name="Zubacova Z."/>
            <person name="Dolezal P."/>
            <person name="Malik S.B."/>
            <person name="Logsdon J.M. Jr."/>
            <person name="Henze K."/>
            <person name="Gupta A."/>
            <person name="Wang C.C."/>
            <person name="Dunne R.L."/>
            <person name="Upcroft J.A."/>
            <person name="Upcroft P."/>
            <person name="White O."/>
            <person name="Salzberg S.L."/>
            <person name="Tang P."/>
            <person name="Chiu C.-H."/>
            <person name="Lee Y.-S."/>
            <person name="Embley T.M."/>
            <person name="Coombs G.H."/>
            <person name="Mottram J.C."/>
            <person name="Tachezy J."/>
            <person name="Fraser-Liggett C.M."/>
            <person name="Johnson P.J."/>
        </authorList>
    </citation>
    <scope>NUCLEOTIDE SEQUENCE [LARGE SCALE GENOMIC DNA]</scope>
    <source>
        <strain evidence="1">G3</strain>
    </source>
</reference>
<sequence length="112" mass="12858">MSNEKIADLQNLRAEVEKVMQSVHEFDEKIEKRNENRLQLIQKLSDLLPKEQFERFEAILNKTVDAVRPAPDPATIPPLQIDEENPLESLRKIRLQIAQEICAVMGVEAPTL</sequence>
<proteinExistence type="predicted"/>
<organism evidence="1 2">
    <name type="scientific">Trichomonas vaginalis (strain ATCC PRA-98 / G3)</name>
    <dbReference type="NCBI Taxonomy" id="412133"/>
    <lineage>
        <taxon>Eukaryota</taxon>
        <taxon>Metamonada</taxon>
        <taxon>Parabasalia</taxon>
        <taxon>Trichomonadida</taxon>
        <taxon>Trichomonadidae</taxon>
        <taxon>Trichomonas</taxon>
    </lineage>
</organism>
<dbReference type="EMBL" id="DS113317">
    <property type="protein sequence ID" value="EAY11528.1"/>
    <property type="molecule type" value="Genomic_DNA"/>
</dbReference>
<dbReference type="KEGG" id="tva:4769482"/>
<name>A2E710_TRIV3</name>
<evidence type="ECO:0000313" key="2">
    <source>
        <dbReference type="Proteomes" id="UP000001542"/>
    </source>
</evidence>
<dbReference type="VEuPathDB" id="TrichDB:TVAGG3_0982530"/>
<gene>
    <name evidence="1" type="ORF">TVAG_006030</name>
</gene>
<dbReference type="InParanoid" id="A2E710"/>
<protein>
    <submittedName>
        <fullName evidence="1">Uncharacterized protein</fullName>
    </submittedName>
</protein>
<dbReference type="AlphaFoldDB" id="A2E710"/>
<accession>A2E710</accession>
<dbReference type="Proteomes" id="UP000001542">
    <property type="component" value="Unassembled WGS sequence"/>
</dbReference>
<dbReference type="VEuPathDB" id="TrichDB:TVAG_006030"/>
<reference evidence="1" key="1">
    <citation type="submission" date="2006-10" db="EMBL/GenBank/DDBJ databases">
        <authorList>
            <person name="Amadeo P."/>
            <person name="Zhao Q."/>
            <person name="Wortman J."/>
            <person name="Fraser-Liggett C."/>
            <person name="Carlton J."/>
        </authorList>
    </citation>
    <scope>NUCLEOTIDE SEQUENCE</scope>
    <source>
        <strain evidence="1">G3</strain>
    </source>
</reference>
<dbReference type="SMR" id="A2E710"/>
<dbReference type="RefSeq" id="XP_001323751.1">
    <property type="nucleotide sequence ID" value="XM_001323716.1"/>
</dbReference>